<dbReference type="EMBL" id="CNGE01000333">
    <property type="protein sequence ID" value="CKS51022.1"/>
    <property type="molecule type" value="Genomic_DNA"/>
</dbReference>
<evidence type="ECO:0000313" key="1">
    <source>
        <dbReference type="EMBL" id="CKS51022.1"/>
    </source>
</evidence>
<proteinExistence type="predicted"/>
<dbReference type="Proteomes" id="UP000048948">
    <property type="component" value="Unassembled WGS sequence"/>
</dbReference>
<sequence length="42" mass="4323">MYDGDRCSIVTCAALPGLEPAIAGTKVTAVAPLPMTTTFLPE</sequence>
<evidence type="ECO:0000313" key="2">
    <source>
        <dbReference type="Proteomes" id="UP000048948"/>
    </source>
</evidence>
<organism evidence="1 2">
    <name type="scientific">Mycobacterium tuberculosis</name>
    <dbReference type="NCBI Taxonomy" id="1773"/>
    <lineage>
        <taxon>Bacteria</taxon>
        <taxon>Bacillati</taxon>
        <taxon>Actinomycetota</taxon>
        <taxon>Actinomycetes</taxon>
        <taxon>Mycobacteriales</taxon>
        <taxon>Mycobacteriaceae</taxon>
        <taxon>Mycobacterium</taxon>
        <taxon>Mycobacterium tuberculosis complex</taxon>
    </lineage>
</organism>
<protein>
    <submittedName>
        <fullName evidence="1">Uncharacterized protein</fullName>
    </submittedName>
</protein>
<reference evidence="1 2" key="1">
    <citation type="submission" date="2015-03" db="EMBL/GenBank/DDBJ databases">
        <authorList>
            <consortium name="Pathogen Informatics"/>
        </authorList>
    </citation>
    <scope>NUCLEOTIDE SEQUENCE [LARGE SCALE GENOMIC DNA]</scope>
    <source>
        <strain evidence="1 2">Bir 172</strain>
    </source>
</reference>
<gene>
    <name evidence="1" type="ORF">ERS027646_01991</name>
</gene>
<accession>A0A655A8D5</accession>
<name>A0A655A8D5_MYCTX</name>
<dbReference type="AlphaFoldDB" id="A0A655A8D5"/>